<dbReference type="NCBIfam" id="TIGR03349">
    <property type="entry name" value="IV_VI_DotU"/>
    <property type="match status" value="1"/>
</dbReference>
<evidence type="ECO:0000256" key="1">
    <source>
        <dbReference type="SAM" id="Phobius"/>
    </source>
</evidence>
<dbReference type="Gene3D" id="1.25.40.590">
    <property type="entry name" value="Type IV / VI secretion system, DotU"/>
    <property type="match status" value="1"/>
</dbReference>
<dbReference type="InterPro" id="IPR038522">
    <property type="entry name" value="T4/T6SS_DotU_sf"/>
</dbReference>
<gene>
    <name evidence="3" type="ORF">NCTC11978_02401</name>
</gene>
<dbReference type="PANTHER" id="PTHR38033">
    <property type="entry name" value="MEMBRANE PROTEIN-RELATED"/>
    <property type="match status" value="1"/>
</dbReference>
<dbReference type="PANTHER" id="PTHR38033:SF1">
    <property type="entry name" value="DOTU FAMILY TYPE IV_VI SECRETION SYSTEM PROTEIN"/>
    <property type="match status" value="1"/>
</dbReference>
<evidence type="ECO:0000313" key="3">
    <source>
        <dbReference type="EMBL" id="STX39207.1"/>
    </source>
</evidence>
<dbReference type="InterPro" id="IPR017732">
    <property type="entry name" value="T4/T6SS_DotU"/>
</dbReference>
<keyword evidence="1" id="KW-0472">Membrane</keyword>
<name>A0A378IVF2_9GAMM</name>
<keyword evidence="1" id="KW-1133">Transmembrane helix</keyword>
<evidence type="ECO:0000259" key="2">
    <source>
        <dbReference type="Pfam" id="PF09850"/>
    </source>
</evidence>
<reference evidence="3 4" key="1">
    <citation type="submission" date="2018-06" db="EMBL/GenBank/DDBJ databases">
        <authorList>
            <consortium name="Pathogen Informatics"/>
            <person name="Doyle S."/>
        </authorList>
    </citation>
    <scope>NUCLEOTIDE SEQUENCE [LARGE SCALE GENOMIC DNA]</scope>
    <source>
        <strain evidence="3 4">NCTC11978</strain>
    </source>
</reference>
<dbReference type="AlphaFoldDB" id="A0A378IVF2"/>
<keyword evidence="1" id="KW-0812">Transmembrane</keyword>
<dbReference type="NCBIfam" id="NF038228">
    <property type="entry name" value="IcmH_DotU_IVB"/>
    <property type="match status" value="1"/>
</dbReference>
<organism evidence="3 4">
    <name type="scientific">Legionella feeleii</name>
    <dbReference type="NCBI Taxonomy" id="453"/>
    <lineage>
        <taxon>Bacteria</taxon>
        <taxon>Pseudomonadati</taxon>
        <taxon>Pseudomonadota</taxon>
        <taxon>Gammaproteobacteria</taxon>
        <taxon>Legionellales</taxon>
        <taxon>Legionellaceae</taxon>
        <taxon>Legionella</taxon>
    </lineage>
</organism>
<accession>A0A378IVF2</accession>
<dbReference type="Proteomes" id="UP000254033">
    <property type="component" value="Unassembled WGS sequence"/>
</dbReference>
<feature type="domain" description="Type IV / VI secretion system DotU" evidence="2">
    <location>
        <begin position="64"/>
        <end position="264"/>
    </location>
</feature>
<sequence>MPPKHLNCEYGEKLQMINPIWSKTMAAERFSASFVSRLSLSNAQQMPQGYYRSKLFIAPFTTNPLVAAAGPLLSLLERLCITPSLPPITSIRENIEHELRAFHSRVNSNTSTEEIDALAHYILCATIDELLGKNYLRLYGKVAEFKAFTPSSHDEVGPQQRFFDIVNYIKQQPNQYLDLIELAYYCLIAGFEGEQHGRPNGRQALDNLIEDLYQLIQQHRVNKPHRLFHEQKVIDNFPQNYRPVIVTAVSALVILVAGYFISHTLLENQAKIVQFGHTVTAKLDD</sequence>
<feature type="transmembrane region" description="Helical" evidence="1">
    <location>
        <begin position="241"/>
        <end position="261"/>
    </location>
</feature>
<proteinExistence type="predicted"/>
<protein>
    <submittedName>
        <fullName evidence="3">IcmH (DotU)</fullName>
    </submittedName>
</protein>
<evidence type="ECO:0000313" key="4">
    <source>
        <dbReference type="Proteomes" id="UP000254033"/>
    </source>
</evidence>
<dbReference type="EMBL" id="UGNY01000001">
    <property type="protein sequence ID" value="STX39207.1"/>
    <property type="molecule type" value="Genomic_DNA"/>
</dbReference>
<dbReference type="Pfam" id="PF09850">
    <property type="entry name" value="DotU"/>
    <property type="match status" value="1"/>
</dbReference>